<comment type="caution">
    <text evidence="1">The sequence shown here is derived from an EMBL/GenBank/DDBJ whole genome shotgun (WGS) entry which is preliminary data.</text>
</comment>
<dbReference type="Proteomes" id="UP001596958">
    <property type="component" value="Unassembled WGS sequence"/>
</dbReference>
<keyword evidence="2" id="KW-1185">Reference proteome</keyword>
<dbReference type="EMBL" id="JBHTHU010000005">
    <property type="protein sequence ID" value="MFD0750011.1"/>
    <property type="molecule type" value="Genomic_DNA"/>
</dbReference>
<protein>
    <recommendedName>
        <fullName evidence="3">MG2 domain-containing protein</fullName>
    </recommendedName>
</protein>
<evidence type="ECO:0008006" key="3">
    <source>
        <dbReference type="Google" id="ProtNLM"/>
    </source>
</evidence>
<evidence type="ECO:0000313" key="2">
    <source>
        <dbReference type="Proteomes" id="UP001596958"/>
    </source>
</evidence>
<name>A0ABW2YUA3_9SPHI</name>
<dbReference type="Gene3D" id="2.60.40.1930">
    <property type="match status" value="1"/>
</dbReference>
<sequence length="906" mass="100677">MLSIAFNAVHGQSTRSVQQQINAISAYNTAHTPEKIFIQTDKQNYNKEDTIWFKAYVFDASSLSASTKTGLIYMEITDATDRVINRNMVSLTAGLGWGNIPLVDNRFPEGTYTLRAYTNWMRNFDEHYIFTRQFTIEGALDEDWMINSRFELTEKEGQNNVKTGLAFFTNEGHRMFAEALKTRITAGRRNLYRTNLTTGVDGTLDFDFNLPDKVTTKDINISLTKKIKGEKEVTFNVPVIINRDEKTDLQFMPEGGSLINGMLNNVAFKAINEEGKGVNVQGEIYNSKGQSITTFSSKRLGMGAFKFRPEPDEIYTARVNFHGKLLSFPLPQAKSSGVMLNVDNITDKDSVFITVTPSANARQLGGIYYLIGQSPAMVCYGARVNLTKGASTFSVNREAFPTGVVRFTVLSATSAPVAERIIFIDHKDRIRIDVIPSKTTYGSRDSVSLAIIASDKDGFPVQGSFSLAVTDNAQVKLDSTTLPNLPAKLLLADDLKGEIENPGWYFSKGDSALKVQALDVLLLTQGWVNYKWTDVFAAKPKPLLFKAEPEFAVKGRVLNAFNKPVEKSNIILLSLKPVIVADTMTNAAGEFSFTGISPPDTVAFNLQARNKRGRSFNVGIELDDFTPPVWSASQQRLIPPYVNIDTSRLNAMRTKALYNQEEAKITGRQLQEVQIKAKKIIKESKSLVGPGEADFTLNSDDIKSKGKMTMEDLFKKNIPGFVVRENGMYTSYIIDNKAVVLIIDGIKSSVFMGPGFGLKQMLQYMDADDAKGIEVMTTGNNQIPYTQQHLSPLAKFWEYAFIELTTYSGNGFTQKVPGTYIYRPPAFASKKEFYSPRYAVKRTEPGVDTRPTLFWVPNITTDEIGRATVSFYTADKTATYTVNIQGADMDGLVGAAQSKIKVVTSK</sequence>
<evidence type="ECO:0000313" key="1">
    <source>
        <dbReference type="EMBL" id="MFD0750011.1"/>
    </source>
</evidence>
<proteinExistence type="predicted"/>
<dbReference type="SUPFAM" id="SSF49464">
    <property type="entry name" value="Carboxypeptidase regulatory domain-like"/>
    <property type="match status" value="1"/>
</dbReference>
<accession>A0ABW2YUA3</accession>
<gene>
    <name evidence="1" type="ORF">ACFQZS_07650</name>
</gene>
<dbReference type="InterPro" id="IPR008969">
    <property type="entry name" value="CarboxyPept-like_regulatory"/>
</dbReference>
<reference evidence="2" key="1">
    <citation type="journal article" date="2019" name="Int. J. Syst. Evol. Microbiol.">
        <title>The Global Catalogue of Microorganisms (GCM) 10K type strain sequencing project: providing services to taxonomists for standard genome sequencing and annotation.</title>
        <authorList>
            <consortium name="The Broad Institute Genomics Platform"/>
            <consortium name="The Broad Institute Genome Sequencing Center for Infectious Disease"/>
            <person name="Wu L."/>
            <person name="Ma J."/>
        </authorList>
    </citation>
    <scope>NUCLEOTIDE SEQUENCE [LARGE SCALE GENOMIC DNA]</scope>
    <source>
        <strain evidence="2">CCUG 63418</strain>
    </source>
</reference>
<organism evidence="1 2">
    <name type="scientific">Mucilaginibacter calamicampi</name>
    <dbReference type="NCBI Taxonomy" id="1302352"/>
    <lineage>
        <taxon>Bacteria</taxon>
        <taxon>Pseudomonadati</taxon>
        <taxon>Bacteroidota</taxon>
        <taxon>Sphingobacteriia</taxon>
        <taxon>Sphingobacteriales</taxon>
        <taxon>Sphingobacteriaceae</taxon>
        <taxon>Mucilaginibacter</taxon>
    </lineage>
</organism>